<evidence type="ECO:0000256" key="19">
    <source>
        <dbReference type="ARBA" id="ARBA00023134"/>
    </source>
</evidence>
<keyword evidence="19" id="KW-0342">GTP-binding</keyword>
<evidence type="ECO:0000256" key="26">
    <source>
        <dbReference type="ARBA" id="ARBA00047660"/>
    </source>
</evidence>
<keyword evidence="22" id="KW-0966">Cell projection</keyword>
<feature type="compositionally biased region" description="Basic and acidic residues" evidence="29">
    <location>
        <begin position="33"/>
        <end position="42"/>
    </location>
</feature>
<reference evidence="31" key="1">
    <citation type="submission" date="2025-08" db="UniProtKB">
        <authorList>
            <consortium name="RefSeq"/>
        </authorList>
    </citation>
    <scope>IDENTIFICATION</scope>
    <source>
        <tissue evidence="31">Kidney</tissue>
    </source>
</reference>
<keyword evidence="24" id="KW-0636">Prenylation</keyword>
<evidence type="ECO:0000256" key="3">
    <source>
        <dbReference type="ARBA" id="ARBA00004138"/>
    </source>
</evidence>
<sequence length="438" mass="47992">MVGPPQPRVVVGSPRPRVIVGTIRPRVIVGSARAREPRDGTPRPHLATEGPPRPRVIFGTPRARVIVGSPRPQVIVSSPWPAVVVASPRPRAPVGSPWPRVIVGTPRSRVIVGSARARVAGADQASAPSLGAPQGRRQDEHSGAGAEGPRPGGAAPVPEEGGRFARAQRFPPPRHLRLPGTPDRHRGVSWRHPKQRKEVSGDSVVKARVMWLHCGLVAPLRPLPAICRFKISKVIVVGDLSVGKTCLINRFCKDTFDKNYKATIGVDFEMERFEVLGIPFSLQLWDTAGQERFKCIASTYYRGAQAIIIVFNLNDVASLEHTKQWLADALRENDPSSVLLFLVGSKKDLSTPAQYVLMERDALKVAQEMKAEYWAVSSLTGENVREFFFRVAALTFEANVLAELEKSGARRIGDVVRINSDDNNLYLTANKKKPTCCP</sequence>
<comment type="subunit">
    <text evidence="27">Interacts with RILP. The GTP-bound form interacts with REP15.</text>
</comment>
<keyword evidence="12" id="KW-0547">Nucleotide-binding</keyword>
<evidence type="ECO:0000256" key="29">
    <source>
        <dbReference type="SAM" id="MobiDB-lite"/>
    </source>
</evidence>
<dbReference type="GO" id="GO:0005525">
    <property type="term" value="F:GTP binding"/>
    <property type="evidence" value="ECO:0007669"/>
    <property type="project" value="UniProtKB-KW"/>
</dbReference>
<evidence type="ECO:0000256" key="10">
    <source>
        <dbReference type="ARBA" id="ARBA00022553"/>
    </source>
</evidence>
<keyword evidence="15" id="KW-0460">Magnesium</keyword>
<evidence type="ECO:0000256" key="13">
    <source>
        <dbReference type="ARBA" id="ARBA00022794"/>
    </source>
</evidence>
<dbReference type="SMART" id="SM00175">
    <property type="entry name" value="RAB"/>
    <property type="match status" value="1"/>
</dbReference>
<evidence type="ECO:0000256" key="9">
    <source>
        <dbReference type="ARBA" id="ARBA00022490"/>
    </source>
</evidence>
<dbReference type="CTD" id="83871"/>
<feature type="region of interest" description="Disordered" evidence="29">
    <location>
        <begin position="30"/>
        <end position="55"/>
    </location>
</feature>
<keyword evidence="23" id="KW-0449">Lipoprotein</keyword>
<dbReference type="InterPro" id="IPR001806">
    <property type="entry name" value="Small_GTPase"/>
</dbReference>
<dbReference type="GO" id="GO:0030670">
    <property type="term" value="C:phagocytic vesicle membrane"/>
    <property type="evidence" value="ECO:0007669"/>
    <property type="project" value="UniProtKB-SubCell"/>
</dbReference>
<evidence type="ECO:0000256" key="7">
    <source>
        <dbReference type="ARBA" id="ARBA00011984"/>
    </source>
</evidence>
<dbReference type="GO" id="GO:0003925">
    <property type="term" value="F:G protein activity"/>
    <property type="evidence" value="ECO:0007669"/>
    <property type="project" value="UniProtKB-EC"/>
</dbReference>
<evidence type="ECO:0000256" key="8">
    <source>
        <dbReference type="ARBA" id="ARBA00022448"/>
    </source>
</evidence>
<dbReference type="PROSITE" id="PS51420">
    <property type="entry name" value="RHO"/>
    <property type="match status" value="1"/>
</dbReference>
<keyword evidence="11" id="KW-0479">Metal-binding</keyword>
<evidence type="ECO:0000256" key="28">
    <source>
        <dbReference type="ARBA" id="ARBA00067829"/>
    </source>
</evidence>
<evidence type="ECO:0000256" key="20">
    <source>
        <dbReference type="ARBA" id="ARBA00023136"/>
    </source>
</evidence>
<keyword evidence="20" id="KW-0472">Membrane</keyword>
<evidence type="ECO:0000256" key="21">
    <source>
        <dbReference type="ARBA" id="ARBA00023212"/>
    </source>
</evidence>
<dbReference type="GO" id="GO:0046872">
    <property type="term" value="F:metal ion binding"/>
    <property type="evidence" value="ECO:0007669"/>
    <property type="project" value="UniProtKB-KW"/>
</dbReference>
<evidence type="ECO:0000256" key="22">
    <source>
        <dbReference type="ARBA" id="ARBA00023273"/>
    </source>
</evidence>
<keyword evidence="18" id="KW-0333">Golgi apparatus</keyword>
<dbReference type="GO" id="GO:0005794">
    <property type="term" value="C:Golgi apparatus"/>
    <property type="evidence" value="ECO:0007669"/>
    <property type="project" value="UniProtKB-SubCell"/>
</dbReference>
<evidence type="ECO:0000256" key="14">
    <source>
        <dbReference type="ARBA" id="ARBA00022801"/>
    </source>
</evidence>
<keyword evidence="14" id="KW-0378">Hydrolase</keyword>
<dbReference type="NCBIfam" id="TIGR00231">
    <property type="entry name" value="small_GTP"/>
    <property type="match status" value="1"/>
</dbReference>
<evidence type="ECO:0000256" key="5">
    <source>
        <dbReference type="ARBA" id="ARBA00004616"/>
    </source>
</evidence>
<dbReference type="InterPro" id="IPR050227">
    <property type="entry name" value="Rab"/>
</dbReference>
<keyword evidence="9" id="KW-0963">Cytoplasm</keyword>
<dbReference type="PROSITE" id="PS51421">
    <property type="entry name" value="RAS"/>
    <property type="match status" value="1"/>
</dbReference>
<dbReference type="FunFam" id="3.40.50.300:FF:000748">
    <property type="entry name" value="ras-related protein Rab-34 isoform X2"/>
    <property type="match status" value="1"/>
</dbReference>
<dbReference type="Gene3D" id="3.40.50.300">
    <property type="entry name" value="P-loop containing nucleotide triphosphate hydrolases"/>
    <property type="match status" value="1"/>
</dbReference>
<comment type="cofactor">
    <cofactor evidence="1">
        <name>Mg(2+)</name>
        <dbReference type="ChEBI" id="CHEBI:18420"/>
    </cofactor>
</comment>
<dbReference type="CDD" id="cd04108">
    <property type="entry name" value="Rab36_Rab34"/>
    <property type="match status" value="1"/>
</dbReference>
<keyword evidence="30" id="KW-1185">Reference proteome</keyword>
<evidence type="ECO:0000256" key="27">
    <source>
        <dbReference type="ARBA" id="ARBA00062850"/>
    </source>
</evidence>
<feature type="region of interest" description="Disordered" evidence="29">
    <location>
        <begin position="118"/>
        <end position="199"/>
    </location>
</feature>
<dbReference type="InterPro" id="IPR027417">
    <property type="entry name" value="P-loop_NTPase"/>
</dbReference>
<dbReference type="OrthoDB" id="413584at2759"/>
<dbReference type="PRINTS" id="PR00449">
    <property type="entry name" value="RASTRNSFRMNG"/>
</dbReference>
<dbReference type="SMART" id="SM00174">
    <property type="entry name" value="RHO"/>
    <property type="match status" value="1"/>
</dbReference>
<dbReference type="Proteomes" id="UP000515202">
    <property type="component" value="Unplaced"/>
</dbReference>
<keyword evidence="16" id="KW-0653">Protein transport</keyword>
<comment type="catalytic activity">
    <reaction evidence="26">
        <text>GTP + H2O = GDP + phosphate + H(+)</text>
        <dbReference type="Rhea" id="RHEA:19669"/>
        <dbReference type="ChEBI" id="CHEBI:15377"/>
        <dbReference type="ChEBI" id="CHEBI:15378"/>
        <dbReference type="ChEBI" id="CHEBI:37565"/>
        <dbReference type="ChEBI" id="CHEBI:43474"/>
        <dbReference type="ChEBI" id="CHEBI:58189"/>
        <dbReference type="EC" id="3.6.5.2"/>
    </reaction>
    <physiologicalReaction direction="left-to-right" evidence="26">
        <dbReference type="Rhea" id="RHEA:19670"/>
    </physiologicalReaction>
</comment>
<accession>A0A6P6CFV4</accession>
<organism evidence="30 31">
    <name type="scientific">Pteropus vampyrus</name>
    <name type="common">Large flying fox</name>
    <dbReference type="NCBI Taxonomy" id="132908"/>
    <lineage>
        <taxon>Eukaryota</taxon>
        <taxon>Metazoa</taxon>
        <taxon>Chordata</taxon>
        <taxon>Craniata</taxon>
        <taxon>Vertebrata</taxon>
        <taxon>Euteleostomi</taxon>
        <taxon>Mammalia</taxon>
        <taxon>Eutheria</taxon>
        <taxon>Laurasiatheria</taxon>
        <taxon>Chiroptera</taxon>
        <taxon>Yinpterochiroptera</taxon>
        <taxon>Pteropodoidea</taxon>
        <taxon>Pteropodidae</taxon>
        <taxon>Pteropodinae</taxon>
        <taxon>Pteropus</taxon>
    </lineage>
</organism>
<comment type="subcellular location">
    <subcellularLocation>
        <location evidence="3">Cell projection</location>
        <location evidence="3">Cilium</location>
    </subcellularLocation>
    <subcellularLocation>
        <location evidence="2">Cytoplasm</location>
        <location evidence="2">Cytoskeleton</location>
        <location evidence="2">Microtubule organizing center</location>
        <location evidence="2">Centrosome</location>
        <location evidence="2">Centriole</location>
    </subcellularLocation>
    <subcellularLocation>
        <location evidence="5">Cytoplasmic vesicle</location>
        <location evidence="5">Phagosome membrane</location>
        <topology evidence="5">Lipid-anchor</topology>
        <orientation evidence="5">Cytoplasmic side</orientation>
    </subcellularLocation>
    <subcellularLocation>
        <location evidence="4">Golgi apparatus</location>
    </subcellularLocation>
</comment>
<dbReference type="Pfam" id="PF00071">
    <property type="entry name" value="Ras"/>
    <property type="match status" value="1"/>
</dbReference>
<evidence type="ECO:0000313" key="30">
    <source>
        <dbReference type="Proteomes" id="UP000515202"/>
    </source>
</evidence>
<dbReference type="GO" id="GO:0015031">
    <property type="term" value="P:protein transport"/>
    <property type="evidence" value="ECO:0007669"/>
    <property type="project" value="UniProtKB-KW"/>
</dbReference>
<dbReference type="AlphaFoldDB" id="A0A6P6CFV4"/>
<feature type="compositionally biased region" description="Low complexity" evidence="29">
    <location>
        <begin position="143"/>
        <end position="169"/>
    </location>
</feature>
<dbReference type="PROSITE" id="PS51419">
    <property type="entry name" value="RAB"/>
    <property type="match status" value="1"/>
</dbReference>
<keyword evidence="17" id="KW-0007">Acetylation</keyword>
<dbReference type="SUPFAM" id="SSF52540">
    <property type="entry name" value="P-loop containing nucleoside triphosphate hydrolases"/>
    <property type="match status" value="1"/>
</dbReference>
<keyword evidence="8" id="KW-0813">Transport</keyword>
<comment type="similarity">
    <text evidence="6">Belongs to the small GTPase superfamily. Rab family.</text>
</comment>
<dbReference type="SMART" id="SM00176">
    <property type="entry name" value="RAN"/>
    <property type="match status" value="1"/>
</dbReference>
<dbReference type="EC" id="3.6.5.2" evidence="7"/>
<evidence type="ECO:0000256" key="23">
    <source>
        <dbReference type="ARBA" id="ARBA00023288"/>
    </source>
</evidence>
<evidence type="ECO:0000256" key="11">
    <source>
        <dbReference type="ARBA" id="ARBA00022723"/>
    </source>
</evidence>
<dbReference type="GO" id="GO:0005814">
    <property type="term" value="C:centriole"/>
    <property type="evidence" value="ECO:0007669"/>
    <property type="project" value="UniProtKB-SubCell"/>
</dbReference>
<name>A0A6P6CFV4_PTEVA</name>
<gene>
    <name evidence="31" type="primary">RAB34</name>
</gene>
<evidence type="ECO:0000256" key="4">
    <source>
        <dbReference type="ARBA" id="ARBA00004555"/>
    </source>
</evidence>
<evidence type="ECO:0000256" key="16">
    <source>
        <dbReference type="ARBA" id="ARBA00022927"/>
    </source>
</evidence>
<evidence type="ECO:0000256" key="1">
    <source>
        <dbReference type="ARBA" id="ARBA00001946"/>
    </source>
</evidence>
<evidence type="ECO:0000256" key="6">
    <source>
        <dbReference type="ARBA" id="ARBA00006270"/>
    </source>
</evidence>
<evidence type="ECO:0000256" key="18">
    <source>
        <dbReference type="ARBA" id="ARBA00023034"/>
    </source>
</evidence>
<dbReference type="GO" id="GO:0030030">
    <property type="term" value="P:cell projection organization"/>
    <property type="evidence" value="ECO:0007669"/>
    <property type="project" value="UniProtKB-KW"/>
</dbReference>
<dbReference type="GeneID" id="105291910"/>
<evidence type="ECO:0000256" key="24">
    <source>
        <dbReference type="ARBA" id="ARBA00023289"/>
    </source>
</evidence>
<dbReference type="PANTHER" id="PTHR47977">
    <property type="entry name" value="RAS-RELATED PROTEIN RAB"/>
    <property type="match status" value="1"/>
</dbReference>
<dbReference type="SMART" id="SM00173">
    <property type="entry name" value="RAS"/>
    <property type="match status" value="1"/>
</dbReference>
<dbReference type="RefSeq" id="XP_023386336.1">
    <property type="nucleotide sequence ID" value="XM_023530568.1"/>
</dbReference>
<evidence type="ECO:0000256" key="17">
    <source>
        <dbReference type="ARBA" id="ARBA00022990"/>
    </source>
</evidence>
<keyword evidence="10" id="KW-0597">Phosphoprotein</keyword>
<protein>
    <recommendedName>
        <fullName evidence="28">Ras-related protein Rab-34</fullName>
        <ecNumber evidence="7">3.6.5.2</ecNumber>
    </recommendedName>
</protein>
<dbReference type="GO" id="GO:0005929">
    <property type="term" value="C:cilium"/>
    <property type="evidence" value="ECO:0007669"/>
    <property type="project" value="UniProtKB-SubCell"/>
</dbReference>
<evidence type="ECO:0000256" key="15">
    <source>
        <dbReference type="ARBA" id="ARBA00022842"/>
    </source>
</evidence>
<evidence type="ECO:0000256" key="12">
    <source>
        <dbReference type="ARBA" id="ARBA00022741"/>
    </source>
</evidence>
<keyword evidence="21" id="KW-0206">Cytoskeleton</keyword>
<keyword evidence="13" id="KW-0970">Cilium biogenesis/degradation</keyword>
<proteinExistence type="inferred from homology"/>
<evidence type="ECO:0000256" key="2">
    <source>
        <dbReference type="ARBA" id="ARBA00004114"/>
    </source>
</evidence>
<dbReference type="InterPro" id="IPR005225">
    <property type="entry name" value="Small_GTP-bd"/>
</dbReference>
<evidence type="ECO:0000256" key="25">
    <source>
        <dbReference type="ARBA" id="ARBA00023329"/>
    </source>
</evidence>
<evidence type="ECO:0000313" key="31">
    <source>
        <dbReference type="RefSeq" id="XP_023386336.1"/>
    </source>
</evidence>
<keyword evidence="25" id="KW-0968">Cytoplasmic vesicle</keyword>